<dbReference type="GO" id="GO:0140662">
    <property type="term" value="F:ATP-dependent protein folding chaperone"/>
    <property type="evidence" value="ECO:0007669"/>
    <property type="project" value="InterPro"/>
</dbReference>
<dbReference type="InterPro" id="IPR043129">
    <property type="entry name" value="ATPase_NBD"/>
</dbReference>
<dbReference type="Gene3D" id="3.30.420.40">
    <property type="match status" value="2"/>
</dbReference>
<evidence type="ECO:0000256" key="2">
    <source>
        <dbReference type="ARBA" id="ARBA00022741"/>
    </source>
</evidence>
<keyword evidence="3" id="KW-0067">ATP-binding</keyword>
<evidence type="ECO:0000256" key="3">
    <source>
        <dbReference type="ARBA" id="ARBA00022840"/>
    </source>
</evidence>
<name>A0AA88YAN1_PINIB</name>
<accession>A0AA88YAN1</accession>
<sequence>MESTIKYVIAIDIGTSYSGYAFNDNVENQRDPLSITLKSWQGGSNLSMKAPTVILFDKERNFHSFGNVAAKAYATALQKGEQSRYICVKGFKMNLYHEKKVSEDLLLEDTEGHTVDAMMVFTESIKSLKNDALADIRKRLSEIDEDQVTYVLTVPAIWREPAKQFMRLAAEKGGIKSESLTIALESEVAALYCRHLELGTVFGSGDKAIKRCFQPGGKYIIMDLGGGTVDTVVHTIDGKGDMIELFKSSGGPWGGEYVNANFRKFIEATFGKEAAIKFKETRPVDNFDLEQEFERKKRDLNTENDSVVRLKVPNRLKIFANKQIEKNTVDNLYIEYEQFTSFFDPLIDKMIQHFKSISEEVGQIPLLILVGGFSESVYVQERVMQGLQNVKVLVPRESGLAVLKGAVLFGFNPGAVKMRRCRFTYGIGVRDPFDESIHPEEKLIIVENEKRCKDVFKILVHEGENVEFDQVTESYLHSPHASKERKNIQVTFPIYSSSRRNPSFVTDQGCSKLGEIILKPPENGWPALNKYTVKCKFGRTEIFVNVHDTTNDRKYDSTFDMLG</sequence>
<dbReference type="Pfam" id="PF00012">
    <property type="entry name" value="HSP70"/>
    <property type="match status" value="1"/>
</dbReference>
<dbReference type="CDD" id="cd10229">
    <property type="entry name" value="ASKHA_NBD_HSP70_HSPA12"/>
    <property type="match status" value="1"/>
</dbReference>
<gene>
    <name evidence="4" type="ORF">FSP39_012789</name>
</gene>
<dbReference type="InterPro" id="IPR013126">
    <property type="entry name" value="Hsp_70_fam"/>
</dbReference>
<dbReference type="PANTHER" id="PTHR14187">
    <property type="entry name" value="ALPHA KINASE/ELONGATION FACTOR 2 KINASE"/>
    <property type="match status" value="1"/>
</dbReference>
<evidence type="ECO:0000313" key="5">
    <source>
        <dbReference type="Proteomes" id="UP001186944"/>
    </source>
</evidence>
<keyword evidence="2" id="KW-0547">Nucleotide-binding</keyword>
<dbReference type="Gene3D" id="3.90.640.10">
    <property type="entry name" value="Actin, Chain A, domain 4"/>
    <property type="match status" value="1"/>
</dbReference>
<comment type="similarity">
    <text evidence="1">Belongs to the heat shock protein 70 family.</text>
</comment>
<evidence type="ECO:0000256" key="1">
    <source>
        <dbReference type="ARBA" id="ARBA00007381"/>
    </source>
</evidence>
<dbReference type="SUPFAM" id="SSF53067">
    <property type="entry name" value="Actin-like ATPase domain"/>
    <property type="match status" value="2"/>
</dbReference>
<comment type="caution">
    <text evidence="4">The sequence shown here is derived from an EMBL/GenBank/DDBJ whole genome shotgun (WGS) entry which is preliminary data.</text>
</comment>
<dbReference type="PANTHER" id="PTHR14187:SF5">
    <property type="entry name" value="HEAT SHOCK 70 KDA PROTEIN 12A"/>
    <property type="match status" value="1"/>
</dbReference>
<dbReference type="GO" id="GO:0005524">
    <property type="term" value="F:ATP binding"/>
    <property type="evidence" value="ECO:0007669"/>
    <property type="project" value="UniProtKB-KW"/>
</dbReference>
<evidence type="ECO:0000313" key="4">
    <source>
        <dbReference type="EMBL" id="KAK3097749.1"/>
    </source>
</evidence>
<dbReference type="Proteomes" id="UP001186944">
    <property type="component" value="Unassembled WGS sequence"/>
</dbReference>
<dbReference type="EMBL" id="VSWD01000007">
    <property type="protein sequence ID" value="KAK3097749.1"/>
    <property type="molecule type" value="Genomic_DNA"/>
</dbReference>
<organism evidence="4 5">
    <name type="scientific">Pinctada imbricata</name>
    <name type="common">Atlantic pearl-oyster</name>
    <name type="synonym">Pinctada martensii</name>
    <dbReference type="NCBI Taxonomy" id="66713"/>
    <lineage>
        <taxon>Eukaryota</taxon>
        <taxon>Metazoa</taxon>
        <taxon>Spiralia</taxon>
        <taxon>Lophotrochozoa</taxon>
        <taxon>Mollusca</taxon>
        <taxon>Bivalvia</taxon>
        <taxon>Autobranchia</taxon>
        <taxon>Pteriomorphia</taxon>
        <taxon>Pterioida</taxon>
        <taxon>Pterioidea</taxon>
        <taxon>Pteriidae</taxon>
        <taxon>Pinctada</taxon>
    </lineage>
</organism>
<dbReference type="AlphaFoldDB" id="A0AA88YAN1"/>
<reference evidence="4" key="1">
    <citation type="submission" date="2019-08" db="EMBL/GenBank/DDBJ databases">
        <title>The improved chromosome-level genome for the pearl oyster Pinctada fucata martensii using PacBio sequencing and Hi-C.</title>
        <authorList>
            <person name="Zheng Z."/>
        </authorList>
    </citation>
    <scope>NUCLEOTIDE SEQUENCE</scope>
    <source>
        <strain evidence="4">ZZ-2019</strain>
        <tissue evidence="4">Adductor muscle</tissue>
    </source>
</reference>
<keyword evidence="5" id="KW-1185">Reference proteome</keyword>
<proteinExistence type="inferred from homology"/>
<protein>
    <submittedName>
        <fullName evidence="4">Uncharacterized protein</fullName>
    </submittedName>
</protein>